<feature type="compositionally biased region" description="Low complexity" evidence="1">
    <location>
        <begin position="206"/>
        <end position="216"/>
    </location>
</feature>
<dbReference type="PROSITE" id="PS51257">
    <property type="entry name" value="PROKAR_LIPOPROTEIN"/>
    <property type="match status" value="1"/>
</dbReference>
<gene>
    <name evidence="3" type="ORF">GbCGDNIH3_8041</name>
</gene>
<dbReference type="KEGG" id="gbh:GbCGDNIH2_8041"/>
<evidence type="ECO:0000256" key="1">
    <source>
        <dbReference type="SAM" id="MobiDB-lite"/>
    </source>
</evidence>
<keyword evidence="3" id="KW-0449">Lipoprotein</keyword>
<dbReference type="RefSeq" id="WP_051459593.1">
    <property type="nucleotide sequence ID" value="NZ_CP003181.2"/>
</dbReference>
<reference evidence="4" key="1">
    <citation type="submission" date="2012-06" db="EMBL/GenBank/DDBJ databases">
        <title>Genome analysis of multiple Granulibacter bethesdensis isolates demonstrates substantial genome diversity.</title>
        <authorList>
            <person name="Greenberg D.E."/>
            <person name="Porcella S.F."/>
            <person name="Zarember K."/>
            <person name="Zelazny A.M."/>
            <person name="Bruno D."/>
            <person name="Martens C."/>
            <person name="Barbian K.D."/>
            <person name="Jaske E."/>
            <person name="Holland S.M."/>
        </authorList>
    </citation>
    <scope>NUCLEOTIDE SEQUENCE [LARGE SCALE GENOMIC DNA]</scope>
    <source>
        <strain evidence="4">CGDNIH3</strain>
    </source>
</reference>
<dbReference type="EMBL" id="CP003181">
    <property type="protein sequence ID" value="APG30497.1"/>
    <property type="molecule type" value="Genomic_DNA"/>
</dbReference>
<evidence type="ECO:0000256" key="2">
    <source>
        <dbReference type="SAM" id="SignalP"/>
    </source>
</evidence>
<evidence type="ECO:0000313" key="4">
    <source>
        <dbReference type="Proteomes" id="UP000019438"/>
    </source>
</evidence>
<feature type="compositionally biased region" description="Polar residues" evidence="1">
    <location>
        <begin position="186"/>
        <end position="201"/>
    </location>
</feature>
<keyword evidence="2" id="KW-0732">Signal</keyword>
<feature type="signal peptide" evidence="2">
    <location>
        <begin position="1"/>
        <end position="28"/>
    </location>
</feature>
<protein>
    <submittedName>
        <fullName evidence="3">Outer membrane lipoprotein</fullName>
    </submittedName>
</protein>
<dbReference type="KEGG" id="gbc:GbCGDNIH3_8041"/>
<evidence type="ECO:0000313" key="3">
    <source>
        <dbReference type="EMBL" id="APG30497.1"/>
    </source>
</evidence>
<dbReference type="AlphaFoldDB" id="A0AAN1E687"/>
<dbReference type="Proteomes" id="UP000019438">
    <property type="component" value="Chromosome"/>
</dbReference>
<feature type="chain" id="PRO_5043006190" evidence="2">
    <location>
        <begin position="29"/>
        <end position="237"/>
    </location>
</feature>
<feature type="region of interest" description="Disordered" evidence="1">
    <location>
        <begin position="163"/>
        <end position="216"/>
    </location>
</feature>
<organism evidence="3 4">
    <name type="scientific">Granulibacter bethesdensis</name>
    <dbReference type="NCBI Taxonomy" id="364410"/>
    <lineage>
        <taxon>Bacteria</taxon>
        <taxon>Pseudomonadati</taxon>
        <taxon>Pseudomonadota</taxon>
        <taxon>Alphaproteobacteria</taxon>
        <taxon>Acetobacterales</taxon>
        <taxon>Acetobacteraceae</taxon>
        <taxon>Granulibacter</taxon>
    </lineage>
</organism>
<sequence length="237" mass="23751">MFRQSVSARHCLSVLSAALCAVAVPFLAGCGPSYSPDTYADRAMQQANKVEQGVIVGVRPIGVSIDSSMGTATGAAAGGIAGAQTPGGVGSAFGALGGALVGGIVGTTATHVVGDTKAWEYIVRKTSGDMVSVTQKDEKPLAIGRKVLVIGGNQARIVPDYTVPLPDGKTDGKPAVATPSAEKPATDSTQPAETRPDVTSTPLPSPLSALPAALPGDSPLVKLATMAARLVLPDAKP</sequence>
<accession>A0AAN1E687</accession>
<name>A0AAN1E687_9PROT</name>
<proteinExistence type="predicted"/>